<gene>
    <name evidence="2" type="ORF">IPV69_06905</name>
</gene>
<keyword evidence="1" id="KW-1133">Transmembrane helix</keyword>
<dbReference type="KEGG" id="hbs:IPV69_06905"/>
<evidence type="ECO:0000313" key="3">
    <source>
        <dbReference type="Proteomes" id="UP000593765"/>
    </source>
</evidence>
<feature type="transmembrane region" description="Helical" evidence="1">
    <location>
        <begin position="60"/>
        <end position="82"/>
    </location>
</feature>
<evidence type="ECO:0000256" key="1">
    <source>
        <dbReference type="SAM" id="Phobius"/>
    </source>
</evidence>
<feature type="transmembrane region" description="Helical" evidence="1">
    <location>
        <begin position="103"/>
        <end position="121"/>
    </location>
</feature>
<dbReference type="RefSeq" id="WP_206294201.1">
    <property type="nucleotide sequence ID" value="NZ_CP063458.1"/>
</dbReference>
<organism evidence="2 3">
    <name type="scientific">Humisphaera borealis</name>
    <dbReference type="NCBI Taxonomy" id="2807512"/>
    <lineage>
        <taxon>Bacteria</taxon>
        <taxon>Pseudomonadati</taxon>
        <taxon>Planctomycetota</taxon>
        <taxon>Phycisphaerae</taxon>
        <taxon>Tepidisphaerales</taxon>
        <taxon>Tepidisphaeraceae</taxon>
        <taxon>Humisphaera</taxon>
    </lineage>
</organism>
<feature type="transmembrane region" description="Helical" evidence="1">
    <location>
        <begin position="26"/>
        <end position="48"/>
    </location>
</feature>
<sequence>MKLDDALSQIAEIRQQMARTQVFRGYRAATTAFSAVMALVAAGVQRYLIGEATLVENYFAALWVWLAAAGASLAVVGTEMFVRFRRNHSPMQREMTLSAVEQFVPCLVAGAMLTYAIAEWAGGSLNMLPGLWCTLFGLGVMASRRVLPRGTFIVGAWYLLAGMLCIATRKDISFSVQMAVAFGGGQFLAAAVLYWTLERRAAGSI</sequence>
<dbReference type="Proteomes" id="UP000593765">
    <property type="component" value="Chromosome"/>
</dbReference>
<keyword evidence="3" id="KW-1185">Reference proteome</keyword>
<dbReference type="EMBL" id="CP063458">
    <property type="protein sequence ID" value="QOV91081.1"/>
    <property type="molecule type" value="Genomic_DNA"/>
</dbReference>
<feature type="transmembrane region" description="Helical" evidence="1">
    <location>
        <begin position="175"/>
        <end position="197"/>
    </location>
</feature>
<keyword evidence="1" id="KW-0812">Transmembrane</keyword>
<name>A0A7M2X1R7_9BACT</name>
<reference evidence="2 3" key="1">
    <citation type="submission" date="2020-10" db="EMBL/GenBank/DDBJ databases">
        <title>Wide distribution of Phycisphaera-like planctomycetes from WD2101 soil group in peatlands and genome analysis of the first cultivated representative.</title>
        <authorList>
            <person name="Dedysh S.N."/>
            <person name="Beletsky A.V."/>
            <person name="Ivanova A."/>
            <person name="Kulichevskaya I.S."/>
            <person name="Suzina N.E."/>
            <person name="Philippov D.A."/>
            <person name="Rakitin A.L."/>
            <person name="Mardanov A.V."/>
            <person name="Ravin N.V."/>
        </authorList>
    </citation>
    <scope>NUCLEOTIDE SEQUENCE [LARGE SCALE GENOMIC DNA]</scope>
    <source>
        <strain evidence="2 3">M1803</strain>
    </source>
</reference>
<keyword evidence="1" id="KW-0472">Membrane</keyword>
<protein>
    <submittedName>
        <fullName evidence="2">Uncharacterized protein</fullName>
    </submittedName>
</protein>
<proteinExistence type="predicted"/>
<feature type="transmembrane region" description="Helical" evidence="1">
    <location>
        <begin position="150"/>
        <end position="169"/>
    </location>
</feature>
<evidence type="ECO:0000313" key="2">
    <source>
        <dbReference type="EMBL" id="QOV91081.1"/>
    </source>
</evidence>
<accession>A0A7M2X1R7</accession>
<dbReference type="AlphaFoldDB" id="A0A7M2X1R7"/>